<organism evidence="1">
    <name type="scientific">marine metagenome</name>
    <dbReference type="NCBI Taxonomy" id="408172"/>
    <lineage>
        <taxon>unclassified sequences</taxon>
        <taxon>metagenomes</taxon>
        <taxon>ecological metagenomes</taxon>
    </lineage>
</organism>
<evidence type="ECO:0000313" key="1">
    <source>
        <dbReference type="EMBL" id="SUZ80130.1"/>
    </source>
</evidence>
<dbReference type="EMBL" id="UINC01001416">
    <property type="protein sequence ID" value="SUZ80130.1"/>
    <property type="molecule type" value="Genomic_DNA"/>
</dbReference>
<feature type="non-terminal residue" evidence="1">
    <location>
        <position position="1"/>
    </location>
</feature>
<reference evidence="1" key="1">
    <citation type="submission" date="2018-05" db="EMBL/GenBank/DDBJ databases">
        <authorList>
            <person name="Lanie J.A."/>
            <person name="Ng W.-L."/>
            <person name="Kazmierczak K.M."/>
            <person name="Andrzejewski T.M."/>
            <person name="Davidsen T.M."/>
            <person name="Wayne K.J."/>
            <person name="Tettelin H."/>
            <person name="Glass J.I."/>
            <person name="Rusch D."/>
            <person name="Podicherti R."/>
            <person name="Tsui H.-C.T."/>
            <person name="Winkler M.E."/>
        </authorList>
    </citation>
    <scope>NUCLEOTIDE SEQUENCE</scope>
</reference>
<gene>
    <name evidence="1" type="ORF">METZ01_LOCUS32984</name>
</gene>
<proteinExistence type="predicted"/>
<sequence length="233" mass="27101">FSCNQNENISVIPTITFENLEYKKSTNNISQDSLILTINFIDGDGDLGLSNDEINFPYHPYNAIIDNDFVWVTYGSQDINTPFYVYQPDGSYYFFSNDDERPPFNCSDYIIDTVNTTVVLDTFYIQKNENNKNIFVEFYKKNGDEFEFIDWTRVFDQEFGCGINFDSRFPRLNIGNSSQSLNGKLRYGMVSYGFNYVLNNDIFKIKVKIKDRNLNTSNIAESPEVTLEQIRVE</sequence>
<name>A0A381QM55_9ZZZZ</name>
<accession>A0A381QM55</accession>
<protein>
    <submittedName>
        <fullName evidence="1">Uncharacterized protein</fullName>
    </submittedName>
</protein>
<dbReference type="AlphaFoldDB" id="A0A381QM55"/>